<dbReference type="EMBL" id="CP019609">
    <property type="protein sequence ID" value="AQP54393.1"/>
    <property type="molecule type" value="Genomic_DNA"/>
</dbReference>
<dbReference type="InterPro" id="IPR037518">
    <property type="entry name" value="MPN"/>
</dbReference>
<evidence type="ECO:0000313" key="9">
    <source>
        <dbReference type="Proteomes" id="UP000188246"/>
    </source>
</evidence>
<dbReference type="GO" id="GO:0008237">
    <property type="term" value="F:metallopeptidase activity"/>
    <property type="evidence" value="ECO:0007669"/>
    <property type="project" value="UniProtKB-KW"/>
</dbReference>
<keyword evidence="4" id="KW-0378">Hydrolase</keyword>
<dbReference type="RefSeq" id="WP_077276471.1">
    <property type="nucleotide sequence ID" value="NZ_CP019609.1"/>
</dbReference>
<keyword evidence="9" id="KW-1185">Reference proteome</keyword>
<dbReference type="GO" id="GO:0006508">
    <property type="term" value="P:proteolysis"/>
    <property type="evidence" value="ECO:0007669"/>
    <property type="project" value="UniProtKB-KW"/>
</dbReference>
<comment type="similarity">
    <text evidence="1 7">Belongs to the UPF0758 family.</text>
</comment>
<dbReference type="InterPro" id="IPR020891">
    <property type="entry name" value="UPF0758_CS"/>
</dbReference>
<accession>A0A1Q2D801</accession>
<dbReference type="PROSITE" id="PS01302">
    <property type="entry name" value="UPF0758"/>
    <property type="match status" value="1"/>
</dbReference>
<evidence type="ECO:0000256" key="2">
    <source>
        <dbReference type="ARBA" id="ARBA00022670"/>
    </source>
</evidence>
<evidence type="ECO:0000256" key="1">
    <source>
        <dbReference type="ARBA" id="ARBA00010243"/>
    </source>
</evidence>
<dbReference type="STRING" id="633807.BW732_09245"/>
<dbReference type="PROSITE" id="PS50249">
    <property type="entry name" value="MPN"/>
    <property type="match status" value="1"/>
</dbReference>
<dbReference type="InterPro" id="IPR025657">
    <property type="entry name" value="RadC_JAB"/>
</dbReference>
<dbReference type="PANTHER" id="PTHR30471">
    <property type="entry name" value="DNA REPAIR PROTEIN RADC"/>
    <property type="match status" value="1"/>
</dbReference>
<dbReference type="InterPro" id="IPR001405">
    <property type="entry name" value="UPF0758"/>
</dbReference>
<dbReference type="PANTHER" id="PTHR30471:SF3">
    <property type="entry name" value="UPF0758 PROTEIN YEES-RELATED"/>
    <property type="match status" value="1"/>
</dbReference>
<evidence type="ECO:0000256" key="3">
    <source>
        <dbReference type="ARBA" id="ARBA00022723"/>
    </source>
</evidence>
<keyword evidence="5" id="KW-0862">Zinc</keyword>
<dbReference type="Gene3D" id="3.40.140.10">
    <property type="entry name" value="Cytidine Deaminase, domain 2"/>
    <property type="match status" value="1"/>
</dbReference>
<keyword evidence="6" id="KW-0482">Metalloprotease</keyword>
<evidence type="ECO:0000313" key="8">
    <source>
        <dbReference type="EMBL" id="AQP54393.1"/>
    </source>
</evidence>
<sequence>MSQFICEHMAECRPRERLLNYGVSALSHQELLAIILRTGAKNKDVLELSKDVLTHFGTLYDLKTASIEELMSIRGIGQVKALELLATIEFGLRLSLSSEVKLGQIVSSYDLAQQLIIEMKDLRQEKLMALYLNTKNELIRKETIFIGSINQSVAHPREIFRIAVKVAAARMIIVHNHPSGNPEPSKQDEAFTSRLVKCGLMLGIEVLDHLVIGSDGYVSFKETNRI</sequence>
<keyword evidence="3" id="KW-0479">Metal-binding</keyword>
<dbReference type="Proteomes" id="UP000188246">
    <property type="component" value="Chromosome"/>
</dbReference>
<dbReference type="KEGG" id="vpi:BW732_09245"/>
<dbReference type="InterPro" id="IPR010994">
    <property type="entry name" value="RuvA_2-like"/>
</dbReference>
<dbReference type="AlphaFoldDB" id="A0A1Q2D801"/>
<dbReference type="SUPFAM" id="SSF47781">
    <property type="entry name" value="RuvA domain 2-like"/>
    <property type="match status" value="1"/>
</dbReference>
<dbReference type="GO" id="GO:0046872">
    <property type="term" value="F:metal ion binding"/>
    <property type="evidence" value="ECO:0007669"/>
    <property type="project" value="UniProtKB-KW"/>
</dbReference>
<proteinExistence type="inferred from homology"/>
<evidence type="ECO:0000256" key="4">
    <source>
        <dbReference type="ARBA" id="ARBA00022801"/>
    </source>
</evidence>
<dbReference type="Pfam" id="PF04002">
    <property type="entry name" value="RadC"/>
    <property type="match status" value="1"/>
</dbReference>
<dbReference type="InterPro" id="IPR046778">
    <property type="entry name" value="UPF0758_N"/>
</dbReference>
<dbReference type="NCBIfam" id="TIGR00608">
    <property type="entry name" value="radc"/>
    <property type="match status" value="1"/>
</dbReference>
<keyword evidence="2" id="KW-0645">Protease</keyword>
<evidence type="ECO:0000256" key="5">
    <source>
        <dbReference type="ARBA" id="ARBA00022833"/>
    </source>
</evidence>
<protein>
    <submittedName>
        <fullName evidence="8">Uncharacterized protein</fullName>
    </submittedName>
</protein>
<evidence type="ECO:0000256" key="6">
    <source>
        <dbReference type="ARBA" id="ARBA00023049"/>
    </source>
</evidence>
<gene>
    <name evidence="8" type="ORF">BW732_09245</name>
</gene>
<dbReference type="CDD" id="cd08071">
    <property type="entry name" value="MPN_DUF2466"/>
    <property type="match status" value="1"/>
</dbReference>
<reference evidence="8 9" key="1">
    <citation type="journal article" date="2010" name="Int. J. Syst. Evol. Microbiol.">
        <title>Vagococcus penaei sp. nov., isolated from spoilage microbiota of cooked shrimp (Penaeus vannamei).</title>
        <authorList>
            <person name="Jaffres E."/>
            <person name="Prevost H."/>
            <person name="Rossero A."/>
            <person name="Joffraud J.J."/>
            <person name="Dousset X."/>
        </authorList>
    </citation>
    <scope>NUCLEOTIDE SEQUENCE [LARGE SCALE GENOMIC DNA]</scope>
    <source>
        <strain evidence="8 9">CD276</strain>
    </source>
</reference>
<dbReference type="Gene3D" id="1.10.150.20">
    <property type="entry name" value="5' to 3' exonuclease, C-terminal subdomain"/>
    <property type="match status" value="1"/>
</dbReference>
<organism evidence="8 9">
    <name type="scientific">Vagococcus penaei</name>
    <dbReference type="NCBI Taxonomy" id="633807"/>
    <lineage>
        <taxon>Bacteria</taxon>
        <taxon>Bacillati</taxon>
        <taxon>Bacillota</taxon>
        <taxon>Bacilli</taxon>
        <taxon>Lactobacillales</taxon>
        <taxon>Enterococcaceae</taxon>
        <taxon>Vagococcus</taxon>
    </lineage>
</organism>
<name>A0A1Q2D801_9ENTE</name>
<dbReference type="Pfam" id="PF20582">
    <property type="entry name" value="UPF0758_N"/>
    <property type="match status" value="1"/>
</dbReference>
<evidence type="ECO:0000256" key="7">
    <source>
        <dbReference type="RuleBase" id="RU003797"/>
    </source>
</evidence>
<dbReference type="NCBIfam" id="NF000642">
    <property type="entry name" value="PRK00024.1"/>
    <property type="match status" value="1"/>
</dbReference>